<dbReference type="InterPro" id="IPR036514">
    <property type="entry name" value="SGNH_hydro_sf"/>
</dbReference>
<evidence type="ECO:0000259" key="1">
    <source>
        <dbReference type="Pfam" id="PF13472"/>
    </source>
</evidence>
<dbReference type="PDBsum" id="6M46"/>
<reference evidence="3" key="3">
    <citation type="submission" date="2020-05" db="PDB data bank">
        <title>C-terminal swapped dimers revealed a new catalytic mechanism of SGNH-hydrolase family esterases.</title>
        <authorList>
            <person name="Li Z."/>
            <person name="Li J."/>
        </authorList>
    </citation>
    <scope>X-RAY CRYSTALLOGRAPHY (1.18 ANGSTROMS)</scope>
</reference>
<dbReference type="Pfam" id="PF13472">
    <property type="entry name" value="Lipase_GDSL_2"/>
    <property type="match status" value="1"/>
</dbReference>
<name>A0A4P1LYH5_9SPHN</name>
<dbReference type="GO" id="GO:0004622">
    <property type="term" value="F:phosphatidylcholine lysophospholipase activity"/>
    <property type="evidence" value="ECO:0007669"/>
    <property type="project" value="TreeGrafter"/>
</dbReference>
<dbReference type="SMR" id="A0A4P1LYH5"/>
<evidence type="ECO:0000313" key="2">
    <source>
        <dbReference type="PDB" id="6IQ9"/>
    </source>
</evidence>
<dbReference type="InterPro" id="IPR051532">
    <property type="entry name" value="Ester_Hydrolysis_Enzymes"/>
</dbReference>
<organism evidence="2">
    <name type="scientific">Altericroceibacterium indicum</name>
    <dbReference type="NCBI Taxonomy" id="374177"/>
    <lineage>
        <taxon>Bacteria</taxon>
        <taxon>Pseudomonadati</taxon>
        <taxon>Pseudomonadota</taxon>
        <taxon>Alphaproteobacteria</taxon>
        <taxon>Sphingomonadales</taxon>
        <taxon>Erythrobacteraceae</taxon>
        <taxon>Altericroceibacterium</taxon>
    </lineage>
</organism>
<evidence type="ECO:0007829" key="4">
    <source>
        <dbReference type="PDB" id="7C82"/>
    </source>
</evidence>
<dbReference type="InterPro" id="IPR013830">
    <property type="entry name" value="SGNH_hydro"/>
</dbReference>
<accession>A0A4P1LYH5</accession>
<dbReference type="PDB" id="7C82">
    <property type="method" value="X-ray"/>
    <property type="resolution" value="1.18 A"/>
    <property type="chains" value="A=1-191"/>
</dbReference>
<sequence>SMGESRVILAFGDSLFAGYGLDKGESYPAKLETALRSHGINARIINAGVSGDTTAAGLQRIKFVLDSQPDKPELAIVELGGNDLLRGLSPAEARQNLSGILEELQRRKIPILLMGMRAPPNLGAKYQREFDGIYPYLAEKYDAKLVPFFLEAVADRPDLIQKDHVHPTARGVEELVSATSNAVAKALPAKK</sequence>
<proteinExistence type="evidence at protein level"/>
<dbReference type="PDB" id="6IQ9">
    <property type="method" value="X-ray"/>
    <property type="resolution" value="1.18 A"/>
    <property type="chains" value="A=1-191"/>
</dbReference>
<dbReference type="SUPFAM" id="SSF52266">
    <property type="entry name" value="SGNH hydrolase"/>
    <property type="match status" value="1"/>
</dbReference>
<reference evidence="2" key="1">
    <citation type="submission" date="2018-11" db="PDB data bank">
        <title>C-terminal swapped dimers revealed a new catalytic mechanism of SGNH-hydrolase family esterases.</title>
        <authorList>
            <person name="Li Z."/>
            <person name="Li J."/>
        </authorList>
    </citation>
    <scope>X-RAY CRYSTALLOGRAPHY (1.18 ANGSTROMS)</scope>
</reference>
<dbReference type="PANTHER" id="PTHR30383:SF24">
    <property type="entry name" value="THIOESTERASE 1_PROTEASE 1_LYSOPHOSPHOLIPASE L1"/>
    <property type="match status" value="1"/>
</dbReference>
<dbReference type="PDB" id="7C2A">
    <property type="method" value="X-ray"/>
    <property type="resolution" value="1.18 A"/>
    <property type="chains" value="A=1-191"/>
</dbReference>
<keyword evidence="3 4" id="KW-0002">3D-structure</keyword>
<evidence type="ECO:0007829" key="3">
    <source>
        <dbReference type="PDB" id="7C2A"/>
    </source>
</evidence>
<dbReference type="PDBsum" id="6M45"/>
<protein>
    <submittedName>
        <fullName evidence="2">SGNH-hydrolase family esterase</fullName>
    </submittedName>
</protein>
<dbReference type="Gene3D" id="3.40.50.1110">
    <property type="entry name" value="SGNH hydrolase"/>
    <property type="match status" value="1"/>
</dbReference>
<dbReference type="PDBsum" id="6M43"/>
<dbReference type="AlphaFoldDB" id="A0A4P1LYH5"/>
<feature type="domain" description="SGNH hydrolase-type esterase" evidence="1">
    <location>
        <begin position="10"/>
        <end position="171"/>
    </location>
</feature>
<reference evidence="4" key="2">
    <citation type="journal article" date="2020" name="Biotechnol. Biofuels">
        <title>Structure-guided protein engineering increases enzymatic activities of the SGNH family esterases.</title>
        <authorList>
            <person name="Li Z."/>
            <person name="Li L."/>
            <person name="Huo Y."/>
            <person name="Chen Z."/>
            <person name="Zhao Y."/>
            <person name="Huang J."/>
            <person name="Jian S."/>
            <person name="Rong Z."/>
            <person name="Wu D."/>
            <person name="Gan J."/>
            <person name="Hu X."/>
            <person name="Li J."/>
            <person name="Xu X.W."/>
        </authorList>
    </citation>
    <scope>X-RAY CRYSTALLOGRAPHY (1.18 ANGSTROMS)</scope>
</reference>
<dbReference type="PANTHER" id="PTHR30383">
    <property type="entry name" value="THIOESTERASE 1/PROTEASE 1/LYSOPHOSPHOLIPASE L1"/>
    <property type="match status" value="1"/>
</dbReference>
<dbReference type="CDD" id="cd01822">
    <property type="entry name" value="Lysophospholipase_L1_like"/>
    <property type="match status" value="1"/>
</dbReference>